<evidence type="ECO:0000313" key="1">
    <source>
        <dbReference type="EMBL" id="MBP1848834.1"/>
    </source>
</evidence>
<reference evidence="1 2" key="1">
    <citation type="submission" date="2021-03" db="EMBL/GenBank/DDBJ databases">
        <title>Genomic Encyclopedia of Type Strains, Phase IV (KMG-IV): sequencing the most valuable type-strain genomes for metagenomic binning, comparative biology and taxonomic classification.</title>
        <authorList>
            <person name="Goeker M."/>
        </authorList>
    </citation>
    <scope>NUCLEOTIDE SEQUENCE [LARGE SCALE GENOMIC DNA]</scope>
    <source>
        <strain evidence="1 2">DSM 21600</strain>
    </source>
</reference>
<dbReference type="EMBL" id="JAGGJU010000001">
    <property type="protein sequence ID" value="MBP1848834.1"/>
    <property type="molecule type" value="Genomic_DNA"/>
</dbReference>
<dbReference type="RefSeq" id="WP_209941465.1">
    <property type="nucleotide sequence ID" value="NZ_JAGGJU010000001.1"/>
</dbReference>
<name>A0ABS4DT10_9HYPH</name>
<sequence length="280" mass="30310">MVGYSSFVTPQGNVVPVINGGRYFGDFINTATFTPKCAEGEYRQFVKGEFVANGSVVSHRLCGNFYLQKGSYQEDGCPPGNAPGVRAYGYRSRLGDGYDRYAPSQSDGCTYAMFDAPGFNHLKKDITYKIDLTFKADLIDTSKKAVLVSKEWTVSGQTVAHSSEKETMADNGLSPLPLGEDDYVLRTYQTINLETKEPEVHIVVGRKVGLAPLDPASLHIEVTDGEDHPVAAGKPVIYEVGDLRSATATIVVPLTHKCEGAAKVRLSSKANAVLLTIHPS</sequence>
<keyword evidence="2" id="KW-1185">Reference proteome</keyword>
<organism evidence="1 2">
    <name type="scientific">Rhizobium halophytocola</name>
    <dbReference type="NCBI Taxonomy" id="735519"/>
    <lineage>
        <taxon>Bacteria</taxon>
        <taxon>Pseudomonadati</taxon>
        <taxon>Pseudomonadota</taxon>
        <taxon>Alphaproteobacteria</taxon>
        <taxon>Hyphomicrobiales</taxon>
        <taxon>Rhizobiaceae</taxon>
        <taxon>Rhizobium/Agrobacterium group</taxon>
        <taxon>Rhizobium</taxon>
    </lineage>
</organism>
<evidence type="ECO:0000313" key="2">
    <source>
        <dbReference type="Proteomes" id="UP000759443"/>
    </source>
</evidence>
<gene>
    <name evidence="1" type="ORF">J2Z17_000251</name>
</gene>
<comment type="caution">
    <text evidence="1">The sequence shown here is derived from an EMBL/GenBank/DDBJ whole genome shotgun (WGS) entry which is preliminary data.</text>
</comment>
<accession>A0ABS4DT10</accession>
<proteinExistence type="predicted"/>
<dbReference type="Proteomes" id="UP000759443">
    <property type="component" value="Unassembled WGS sequence"/>
</dbReference>
<protein>
    <submittedName>
        <fullName evidence="1">Uncharacterized protein</fullName>
    </submittedName>
</protein>